<sequence length="901" mass="97102">MTPSRDETPLHSPRSSVDASSVYAKRASSPSAASISSSISSLPYRRSNATLSSLFASTSTLRPSSPTSGTGTPQAPIIAGSVFSPPRNGASSPASSSSSIGDELRSLILRSFVPHVGILASTDTEEICRQKGFAGGFLELMRPYGEQIQGKVTVRDSVGASRSWEDFGIRFTGLKDALGVRPRLSNDVEPGNPRMDPRGEPASFLRVGGDLPAIEEAVDKHLFFAEMQMGSAADDYFNSKRASLESPGSSSPFYRLYLRRLLSGLPMTPHETFSHPVACVIAISSRNPNPIEELRRLYSSTNSGGDQKLPPWVNNDYLRYYVLVHDEDNDDIGKSTALYDQMKRHFGLHCHLLRLRSSQCVSSDDDAARLPLCEWLSASEELAEIQKRETSEELEDPTPCLFESDATAIRTFVRELVTQSIVPTMERLAMTWNEQVASRRKGISGRFMSLSKRWSTFGSSSRGSGNPLQGGSGSNYDSLQGFYRPDTAEAIMRKLADYAFMLRDFRLASSTYDILRTDYNNDKAWKYYAGANEMTVVSSLLVPHSMSSKTRVENVDQMLETAHYSYYTRCGSPYHALRSLALGLELLKLRGSSASDDAARWAQRILESPGIVGPIGRTLFTERTSDCYAGMRGVGSMSWGVRRRKAGLWAVQAADLWLRLDRGVQAEKCLDAASVLYGLTSETAEPAASSKDDDDGKQLQHLPHQRHGAVLEFDQMRAFMDTLRQAVVTSRLAARGFMTDGDATTQADGTADAAVNLDAAEGDAAAAAAAAAPGTTASTTSTTTTTPNALFAPSTATTPSAAAAAAAAGTAGLLPADEPVEEVAETMDQKRHGHRKSLIGGVVVPPLAGDDNAGGVMRSKESREQGARDFEGQGVSVGGGYEDQVGELDEGGSVEEKGKEG</sequence>
<proteinExistence type="predicted"/>
<organism evidence="2 3">
    <name type="scientific">Phyllosticta citriasiana</name>
    <dbReference type="NCBI Taxonomy" id="595635"/>
    <lineage>
        <taxon>Eukaryota</taxon>
        <taxon>Fungi</taxon>
        <taxon>Dikarya</taxon>
        <taxon>Ascomycota</taxon>
        <taxon>Pezizomycotina</taxon>
        <taxon>Dothideomycetes</taxon>
        <taxon>Dothideomycetes incertae sedis</taxon>
        <taxon>Botryosphaeriales</taxon>
        <taxon>Phyllostictaceae</taxon>
        <taxon>Phyllosticta</taxon>
    </lineage>
</organism>
<comment type="caution">
    <text evidence="2">The sequence shown here is derived from an EMBL/GenBank/DDBJ whole genome shotgun (WGS) entry which is preliminary data.</text>
</comment>
<dbReference type="InterPro" id="IPR024420">
    <property type="entry name" value="TRAPP_III_complex_Trs85"/>
</dbReference>
<reference evidence="2 3" key="1">
    <citation type="submission" date="2024-04" db="EMBL/GenBank/DDBJ databases">
        <title>Phyllosticta paracitricarpa is synonymous to the EU quarantine fungus P. citricarpa based on phylogenomic analyses.</title>
        <authorList>
            <consortium name="Lawrence Berkeley National Laboratory"/>
            <person name="Van Ingen-Buijs V.A."/>
            <person name="Van Westerhoven A.C."/>
            <person name="Haridas S."/>
            <person name="Skiadas P."/>
            <person name="Martin F."/>
            <person name="Groenewald J.Z."/>
            <person name="Crous P.W."/>
            <person name="Seidl M.F."/>
        </authorList>
    </citation>
    <scope>NUCLEOTIDE SEQUENCE [LARGE SCALE GENOMIC DNA]</scope>
    <source>
        <strain evidence="2 3">CBS 123371</strain>
    </source>
</reference>
<evidence type="ECO:0000313" key="3">
    <source>
        <dbReference type="Proteomes" id="UP001363622"/>
    </source>
</evidence>
<feature type="region of interest" description="Disordered" evidence="1">
    <location>
        <begin position="1"/>
        <end position="40"/>
    </location>
</feature>
<dbReference type="EMBL" id="JBBPHU010000013">
    <property type="protein sequence ID" value="KAK7510819.1"/>
    <property type="molecule type" value="Genomic_DNA"/>
</dbReference>
<feature type="compositionally biased region" description="Basic and acidic residues" evidence="1">
    <location>
        <begin position="858"/>
        <end position="871"/>
    </location>
</feature>
<feature type="compositionally biased region" description="Low complexity" evidence="1">
    <location>
        <begin position="90"/>
        <end position="99"/>
    </location>
</feature>
<feature type="compositionally biased region" description="Low complexity" evidence="1">
    <location>
        <begin position="27"/>
        <end position="40"/>
    </location>
</feature>
<gene>
    <name evidence="2" type="ORF">IWZ03DRAFT_353761</name>
</gene>
<keyword evidence="3" id="KW-1185">Reference proteome</keyword>
<dbReference type="PANTHER" id="PTHR12975:SF6">
    <property type="entry name" value="TRAFFICKING PROTEIN PARTICLE COMPLEX SUBUNIT 8"/>
    <property type="match status" value="1"/>
</dbReference>
<feature type="compositionally biased region" description="Low complexity" evidence="1">
    <location>
        <begin position="58"/>
        <end position="73"/>
    </location>
</feature>
<feature type="region of interest" description="Disordered" evidence="1">
    <location>
        <begin position="772"/>
        <end position="794"/>
    </location>
</feature>
<dbReference type="PANTHER" id="PTHR12975">
    <property type="entry name" value="TRANSPORT PROTEIN TRAPP"/>
    <property type="match status" value="1"/>
</dbReference>
<accession>A0ABR1KDQ2</accession>
<protein>
    <submittedName>
        <fullName evidence="2">ER-golgi trafficking TRAPP I complex 85 kDa subunit-domain-containing protein</fullName>
    </submittedName>
</protein>
<dbReference type="Pfam" id="PF12739">
    <property type="entry name" value="TRAPPC-Trs85"/>
    <property type="match status" value="1"/>
</dbReference>
<evidence type="ECO:0000313" key="2">
    <source>
        <dbReference type="EMBL" id="KAK7510819.1"/>
    </source>
</evidence>
<evidence type="ECO:0000256" key="1">
    <source>
        <dbReference type="SAM" id="MobiDB-lite"/>
    </source>
</evidence>
<feature type="region of interest" description="Disordered" evidence="1">
    <location>
        <begin position="58"/>
        <end position="99"/>
    </location>
</feature>
<dbReference type="Proteomes" id="UP001363622">
    <property type="component" value="Unassembled WGS sequence"/>
</dbReference>
<name>A0ABR1KDQ2_9PEZI</name>
<feature type="compositionally biased region" description="Acidic residues" evidence="1">
    <location>
        <begin position="884"/>
        <end position="893"/>
    </location>
</feature>
<feature type="region of interest" description="Disordered" evidence="1">
    <location>
        <begin position="845"/>
        <end position="901"/>
    </location>
</feature>